<evidence type="ECO:0000313" key="2">
    <source>
        <dbReference type="EMBL" id="ECA3795248.1"/>
    </source>
</evidence>
<proteinExistence type="predicted"/>
<sequence>MCFIDHFSMQDDPRKDINIRYDFLDIVFLTVCAVVSGAEGWKDIKQFGDEKIEWLRQYRPYQHSIPVDDTIARLIRAIEPEKNEQGSLAAANRSVAEYAHSQ</sequence>
<reference evidence="2" key="1">
    <citation type="submission" date="2018-12" db="EMBL/GenBank/DDBJ databases">
        <authorList>
            <person name="Ashton P.M."/>
            <person name="Dallman T."/>
            <person name="Nair S."/>
            <person name="De Pinna E."/>
            <person name="Peters T."/>
            <person name="Grant K."/>
        </authorList>
    </citation>
    <scope>NUCLEOTIDE SEQUENCE</scope>
    <source>
        <strain evidence="2">650060</strain>
    </source>
</reference>
<name>A0A5X6ERI1_SALET</name>
<accession>A0A5X6ERI1</accession>
<protein>
    <submittedName>
        <fullName evidence="2">Transposase family protein</fullName>
    </submittedName>
</protein>
<dbReference type="AlphaFoldDB" id="A0A5X6ERI1"/>
<dbReference type="EMBL" id="AAHUDZ010000072">
    <property type="protein sequence ID" value="ECA3795248.1"/>
    <property type="molecule type" value="Genomic_DNA"/>
</dbReference>
<dbReference type="Pfam" id="PF13808">
    <property type="entry name" value="DDE_Tnp_1_assoc"/>
    <property type="match status" value="1"/>
</dbReference>
<organism evidence="2">
    <name type="scientific">Salmonella enterica subsp. enterica serovar Aqua</name>
    <dbReference type="NCBI Taxonomy" id="1302615"/>
    <lineage>
        <taxon>Bacteria</taxon>
        <taxon>Pseudomonadati</taxon>
        <taxon>Pseudomonadota</taxon>
        <taxon>Gammaproteobacteria</taxon>
        <taxon>Enterobacterales</taxon>
        <taxon>Enterobacteriaceae</taxon>
        <taxon>Salmonella</taxon>
    </lineage>
</organism>
<feature type="domain" description="H repeat-associated protein N-terminal" evidence="1">
    <location>
        <begin position="4"/>
        <end position="84"/>
    </location>
</feature>
<dbReference type="InterPro" id="IPR051698">
    <property type="entry name" value="Transposase_11-like"/>
</dbReference>
<comment type="caution">
    <text evidence="2">The sequence shown here is derived from an EMBL/GenBank/DDBJ whole genome shotgun (WGS) entry which is preliminary data.</text>
</comment>
<evidence type="ECO:0000259" key="1">
    <source>
        <dbReference type="Pfam" id="PF13808"/>
    </source>
</evidence>
<gene>
    <name evidence="2" type="ORF">EKG95_26285</name>
</gene>
<dbReference type="PANTHER" id="PTHR30298">
    <property type="entry name" value="H REPEAT-ASSOCIATED PREDICTED TRANSPOSASE"/>
    <property type="match status" value="1"/>
</dbReference>
<dbReference type="PANTHER" id="PTHR30298:SF0">
    <property type="entry name" value="PROTEIN YBFL-RELATED"/>
    <property type="match status" value="1"/>
</dbReference>
<dbReference type="InterPro" id="IPR032806">
    <property type="entry name" value="YbfD_N"/>
</dbReference>